<feature type="transmembrane region" description="Helical" evidence="1">
    <location>
        <begin position="168"/>
        <end position="186"/>
    </location>
</feature>
<keyword evidence="1" id="KW-0472">Membrane</keyword>
<feature type="transmembrane region" description="Helical" evidence="1">
    <location>
        <begin position="62"/>
        <end position="82"/>
    </location>
</feature>
<keyword evidence="1" id="KW-0812">Transmembrane</keyword>
<accession>V5WNJ3</accession>
<dbReference type="EMBL" id="CP006939">
    <property type="protein sequence ID" value="AHC16581.1"/>
    <property type="molecule type" value="Genomic_DNA"/>
</dbReference>
<evidence type="ECO:0000256" key="1">
    <source>
        <dbReference type="SAM" id="Phobius"/>
    </source>
</evidence>
<gene>
    <name evidence="2" type="ORF">L21SP2_3241</name>
</gene>
<evidence type="ECO:0000313" key="2">
    <source>
        <dbReference type="EMBL" id="AHC16581.1"/>
    </source>
</evidence>
<protein>
    <recommendedName>
        <fullName evidence="4">Malate permease</fullName>
    </recommendedName>
</protein>
<proteinExistence type="predicted"/>
<dbReference type="RefSeq" id="WP_024269474.1">
    <property type="nucleotide sequence ID" value="NC_023035.1"/>
</dbReference>
<evidence type="ECO:0008006" key="4">
    <source>
        <dbReference type="Google" id="ProtNLM"/>
    </source>
</evidence>
<feature type="transmembrane region" description="Helical" evidence="1">
    <location>
        <begin position="236"/>
        <end position="253"/>
    </location>
</feature>
<dbReference type="eggNOG" id="COG0679">
    <property type="taxonomic scope" value="Bacteria"/>
</dbReference>
<feature type="transmembrane region" description="Helical" evidence="1">
    <location>
        <begin position="6"/>
        <end position="25"/>
    </location>
</feature>
<dbReference type="STRING" id="1307761.L21SP2_3241"/>
<dbReference type="OrthoDB" id="368707at2"/>
<sequence>MAEALLRLLGLTLLGYIIFKPRVIYRRVLPPFTFIMINIMFPLYSITRYGMNWEDAVSAGPFWLILFFMLGVSTLALQYGGVRLLLKWNVFPGLREENRSEFILLFAVHNAGYIPLPILQVLAPPAVTVYMFSYILAFQLIFWSFVISIITSDSGEGIKIRIKPNMPLAGLLTGLLLASTGLYGHIPEILRNGGEFISAYAMDGILIVLGGILAGIPHDKLRAHREFVPFVIWRQIIWPGGALVLMVLFRLAVQGGGLFPGTPITLSDSWRWLQLVVVLEAAAPPGTNLGIVIKAFGSREQLNYAGSGLIASYAAAALFLPLYVWLALTI</sequence>
<keyword evidence="1" id="KW-1133">Transmembrane helix</keyword>
<name>V5WNJ3_9SPIO</name>
<feature type="transmembrane region" description="Helical" evidence="1">
    <location>
        <begin position="102"/>
        <end position="123"/>
    </location>
</feature>
<dbReference type="AlphaFoldDB" id="V5WNJ3"/>
<reference evidence="2 3" key="1">
    <citation type="journal article" date="2015" name="Stand. Genomic Sci.">
        <title>Complete genome sequence and description of Salinispira pacifica gen. nov., sp. nov., a novel spirochaete isolated form a hypersaline microbial mat.</title>
        <authorList>
            <person name="Ben Hania W."/>
            <person name="Joseph M."/>
            <person name="Schumann P."/>
            <person name="Bunk B."/>
            <person name="Fiebig A."/>
            <person name="Sproer C."/>
            <person name="Klenk H.P."/>
            <person name="Fardeau M.L."/>
            <person name="Spring S."/>
        </authorList>
    </citation>
    <scope>NUCLEOTIDE SEQUENCE [LARGE SCALE GENOMIC DNA]</scope>
    <source>
        <strain evidence="2 3">L21-RPul-D2</strain>
    </source>
</reference>
<evidence type="ECO:0000313" key="3">
    <source>
        <dbReference type="Proteomes" id="UP000018680"/>
    </source>
</evidence>
<feature type="transmembrane region" description="Helical" evidence="1">
    <location>
        <begin position="129"/>
        <end position="147"/>
    </location>
</feature>
<feature type="transmembrane region" description="Helical" evidence="1">
    <location>
        <begin position="198"/>
        <end position="216"/>
    </location>
</feature>
<feature type="transmembrane region" description="Helical" evidence="1">
    <location>
        <begin position="32"/>
        <end position="50"/>
    </location>
</feature>
<dbReference type="KEGG" id="slr:L21SP2_3241"/>
<keyword evidence="3" id="KW-1185">Reference proteome</keyword>
<dbReference type="HOGENOM" id="CLU_868521_0_0_12"/>
<feature type="transmembrane region" description="Helical" evidence="1">
    <location>
        <begin position="308"/>
        <end position="328"/>
    </location>
</feature>
<dbReference type="Proteomes" id="UP000018680">
    <property type="component" value="Chromosome"/>
</dbReference>
<organism evidence="2 3">
    <name type="scientific">Salinispira pacifica</name>
    <dbReference type="NCBI Taxonomy" id="1307761"/>
    <lineage>
        <taxon>Bacteria</taxon>
        <taxon>Pseudomonadati</taxon>
        <taxon>Spirochaetota</taxon>
        <taxon>Spirochaetia</taxon>
        <taxon>Spirochaetales</taxon>
        <taxon>Spirochaetaceae</taxon>
        <taxon>Salinispira</taxon>
    </lineage>
</organism>